<dbReference type="AlphaFoldDB" id="A0A0C9U4J5"/>
<name>A0A0C9U4J5_PAXIN</name>
<accession>A0A0C9U4J5</accession>
<dbReference type="Proteomes" id="UP000053647">
    <property type="component" value="Unassembled WGS sequence"/>
</dbReference>
<proteinExistence type="predicted"/>
<evidence type="ECO:0000313" key="1">
    <source>
        <dbReference type="EMBL" id="KIJ14367.1"/>
    </source>
</evidence>
<dbReference type="OrthoDB" id="2686363at2759"/>
<reference evidence="1 2" key="1">
    <citation type="submission" date="2014-06" db="EMBL/GenBank/DDBJ databases">
        <authorList>
            <consortium name="DOE Joint Genome Institute"/>
            <person name="Kuo A."/>
            <person name="Kohler A."/>
            <person name="Nagy L.G."/>
            <person name="Floudas D."/>
            <person name="Copeland A."/>
            <person name="Barry K.W."/>
            <person name="Cichocki N."/>
            <person name="Veneault-Fourrey C."/>
            <person name="LaButti K."/>
            <person name="Lindquist E.A."/>
            <person name="Lipzen A."/>
            <person name="Lundell T."/>
            <person name="Morin E."/>
            <person name="Murat C."/>
            <person name="Sun H."/>
            <person name="Tunlid A."/>
            <person name="Henrissat B."/>
            <person name="Grigoriev I.V."/>
            <person name="Hibbett D.S."/>
            <person name="Martin F."/>
            <person name="Nordberg H.P."/>
            <person name="Cantor M.N."/>
            <person name="Hua S.X."/>
        </authorList>
    </citation>
    <scope>NUCLEOTIDE SEQUENCE [LARGE SCALE GENOMIC DNA]</scope>
    <source>
        <strain evidence="1 2">ATCC 200175</strain>
    </source>
</reference>
<organism evidence="1 2">
    <name type="scientific">Paxillus involutus ATCC 200175</name>
    <dbReference type="NCBI Taxonomy" id="664439"/>
    <lineage>
        <taxon>Eukaryota</taxon>
        <taxon>Fungi</taxon>
        <taxon>Dikarya</taxon>
        <taxon>Basidiomycota</taxon>
        <taxon>Agaricomycotina</taxon>
        <taxon>Agaricomycetes</taxon>
        <taxon>Agaricomycetidae</taxon>
        <taxon>Boletales</taxon>
        <taxon>Paxilineae</taxon>
        <taxon>Paxillaceae</taxon>
        <taxon>Paxillus</taxon>
    </lineage>
</organism>
<dbReference type="EMBL" id="KN819343">
    <property type="protein sequence ID" value="KIJ14367.1"/>
    <property type="molecule type" value="Genomic_DNA"/>
</dbReference>
<evidence type="ECO:0000313" key="2">
    <source>
        <dbReference type="Proteomes" id="UP000053647"/>
    </source>
</evidence>
<keyword evidence="2" id="KW-1185">Reference proteome</keyword>
<reference evidence="2" key="2">
    <citation type="submission" date="2015-01" db="EMBL/GenBank/DDBJ databases">
        <title>Evolutionary Origins and Diversification of the Mycorrhizal Mutualists.</title>
        <authorList>
            <consortium name="DOE Joint Genome Institute"/>
            <consortium name="Mycorrhizal Genomics Consortium"/>
            <person name="Kohler A."/>
            <person name="Kuo A."/>
            <person name="Nagy L.G."/>
            <person name="Floudas D."/>
            <person name="Copeland A."/>
            <person name="Barry K.W."/>
            <person name="Cichocki N."/>
            <person name="Veneault-Fourrey C."/>
            <person name="LaButti K."/>
            <person name="Lindquist E.A."/>
            <person name="Lipzen A."/>
            <person name="Lundell T."/>
            <person name="Morin E."/>
            <person name="Murat C."/>
            <person name="Riley R."/>
            <person name="Ohm R."/>
            <person name="Sun H."/>
            <person name="Tunlid A."/>
            <person name="Henrissat B."/>
            <person name="Grigoriev I.V."/>
            <person name="Hibbett D.S."/>
            <person name="Martin F."/>
        </authorList>
    </citation>
    <scope>NUCLEOTIDE SEQUENCE [LARGE SCALE GENOMIC DNA]</scope>
    <source>
        <strain evidence="2">ATCC 200175</strain>
    </source>
</reference>
<gene>
    <name evidence="1" type="ORF">PAXINDRAFT_12741</name>
</gene>
<protein>
    <submittedName>
        <fullName evidence="1">Uncharacterized protein</fullName>
    </submittedName>
</protein>
<dbReference type="HOGENOM" id="CLU_147536_0_0_1"/>
<sequence length="124" mass="13458">MASVPKTKLSRYGGWLPSANVHKSFLDYHTKLASERLKKYRTTHPNLPRSGHLPGGAEGPYVPSVQAFADAINANPVMGDLFDQILLQASPMKEVVSFDELLFMLDGIVVKPPPSIGPKAKCGV</sequence>